<evidence type="ECO:0000313" key="3">
    <source>
        <dbReference type="Proteomes" id="UP001357733"/>
    </source>
</evidence>
<dbReference type="InterPro" id="IPR017853">
    <property type="entry name" value="GH"/>
</dbReference>
<dbReference type="GO" id="GO:0009253">
    <property type="term" value="P:peptidoglycan catabolic process"/>
    <property type="evidence" value="ECO:0007669"/>
    <property type="project" value="InterPro"/>
</dbReference>
<sequence>MEKGVDLSKWNGIVDFNLLKEEVEFVILRASYGYDSSEFINRGVDEFFEENYRKAKEAKLKVGAYHYSYARNEEEARLELKHFLNKIKGKTFEYPLIYDLEDEKVQGHLAREKLTDIANEFLTGLEKSGYYSMIYSSKYWLENKLDMNRLSRFDTWLAEWREEVSYKNPFGIWQYSSTSKVGESRRISRLKLLLQRLRENN</sequence>
<comment type="similarity">
    <text evidence="1">Belongs to the glycosyl hydrolase 25 family.</text>
</comment>
<comment type="caution">
    <text evidence="2">The sequence shown here is derived from an EMBL/GenBank/DDBJ whole genome shotgun (WGS) entry which is preliminary data.</text>
</comment>
<reference evidence="2 3" key="1">
    <citation type="submission" date="2024-01" db="EMBL/GenBank/DDBJ databases">
        <title>Complete genome sequence of Citroniella saccharovorans strain M6.X9, isolated from human fecal sample.</title>
        <authorList>
            <person name="Cheng G."/>
            <person name="Westerholm M."/>
            <person name="Schnurer A."/>
        </authorList>
    </citation>
    <scope>NUCLEOTIDE SEQUENCE [LARGE SCALE GENOMIC DNA]</scope>
    <source>
        <strain evidence="2 3">DSM 29873</strain>
    </source>
</reference>
<organism evidence="2 3">
    <name type="scientific">Citroniella saccharovorans</name>
    <dbReference type="NCBI Taxonomy" id="2053367"/>
    <lineage>
        <taxon>Bacteria</taxon>
        <taxon>Bacillati</taxon>
        <taxon>Bacillota</taxon>
        <taxon>Tissierellia</taxon>
        <taxon>Tissierellales</taxon>
        <taxon>Peptoniphilaceae</taxon>
        <taxon>Citroniella</taxon>
    </lineage>
</organism>
<dbReference type="Proteomes" id="UP001357733">
    <property type="component" value="Unassembled WGS sequence"/>
</dbReference>
<accession>A0AAW9MV20</accession>
<dbReference type="GO" id="GO:0003796">
    <property type="term" value="F:lysozyme activity"/>
    <property type="evidence" value="ECO:0007669"/>
    <property type="project" value="InterPro"/>
</dbReference>
<proteinExistence type="inferred from homology"/>
<dbReference type="PROSITE" id="PS51904">
    <property type="entry name" value="GLYCOSYL_HYDROL_F25_2"/>
    <property type="match status" value="1"/>
</dbReference>
<name>A0AAW9MV20_9FIRM</name>
<keyword evidence="3" id="KW-1185">Reference proteome</keyword>
<evidence type="ECO:0000256" key="1">
    <source>
        <dbReference type="ARBA" id="ARBA00010646"/>
    </source>
</evidence>
<dbReference type="GO" id="GO:0016998">
    <property type="term" value="P:cell wall macromolecule catabolic process"/>
    <property type="evidence" value="ECO:0007669"/>
    <property type="project" value="InterPro"/>
</dbReference>
<dbReference type="RefSeq" id="WP_324618632.1">
    <property type="nucleotide sequence ID" value="NZ_JAYKOT010000001.1"/>
</dbReference>
<dbReference type="Pfam" id="PF01183">
    <property type="entry name" value="Glyco_hydro_25"/>
    <property type="match status" value="1"/>
</dbReference>
<dbReference type="SUPFAM" id="SSF51445">
    <property type="entry name" value="(Trans)glycosidases"/>
    <property type="match status" value="1"/>
</dbReference>
<dbReference type="Gene3D" id="3.20.20.80">
    <property type="entry name" value="Glycosidases"/>
    <property type="match status" value="1"/>
</dbReference>
<dbReference type="EMBL" id="JAYKOT010000001">
    <property type="protein sequence ID" value="MEB3428552.1"/>
    <property type="molecule type" value="Genomic_DNA"/>
</dbReference>
<keyword evidence="2" id="KW-0378">Hydrolase</keyword>
<dbReference type="GO" id="GO:0016052">
    <property type="term" value="P:carbohydrate catabolic process"/>
    <property type="evidence" value="ECO:0007669"/>
    <property type="project" value="TreeGrafter"/>
</dbReference>
<dbReference type="PANTHER" id="PTHR34135">
    <property type="entry name" value="LYSOZYME"/>
    <property type="match status" value="1"/>
</dbReference>
<dbReference type="CDD" id="cd06414">
    <property type="entry name" value="GH25_LytC-like"/>
    <property type="match status" value="1"/>
</dbReference>
<protein>
    <submittedName>
        <fullName evidence="2">Glycoside hydrolase family 25 protein</fullName>
    </submittedName>
</protein>
<gene>
    <name evidence="2" type="ORF">VLK81_00600</name>
</gene>
<dbReference type="AlphaFoldDB" id="A0AAW9MV20"/>
<dbReference type="PANTHER" id="PTHR34135:SF2">
    <property type="entry name" value="LYSOZYME"/>
    <property type="match status" value="1"/>
</dbReference>
<evidence type="ECO:0000313" key="2">
    <source>
        <dbReference type="EMBL" id="MEB3428552.1"/>
    </source>
</evidence>
<dbReference type="InterPro" id="IPR002053">
    <property type="entry name" value="Glyco_hydro_25"/>
</dbReference>